<evidence type="ECO:0000313" key="2">
    <source>
        <dbReference type="Proteomes" id="UP000320582"/>
    </source>
</evidence>
<reference evidence="1 2" key="1">
    <citation type="submission" date="2019-06" db="EMBL/GenBank/DDBJ databases">
        <title>Genomic Encyclopedia of Archaeal and Bacterial Type Strains, Phase II (KMG-II): from individual species to whole genera.</title>
        <authorList>
            <person name="Goeker M."/>
        </authorList>
    </citation>
    <scope>NUCLEOTIDE SEQUENCE [LARGE SCALE GENOMIC DNA]</scope>
    <source>
        <strain evidence="1 2">DSM 18423</strain>
    </source>
</reference>
<proteinExistence type="predicted"/>
<sequence length="72" mass="8567">MLDSGVFPRSQTPHGKIKLDLLTSSGDLEPEGEYFGECRLKIREHKRYRNEIYFNYYICYQFCFFISSKRSG</sequence>
<keyword evidence="2" id="KW-1185">Reference proteome</keyword>
<dbReference type="EMBL" id="VFPT01000001">
    <property type="protein sequence ID" value="TQM92420.1"/>
    <property type="molecule type" value="Genomic_DNA"/>
</dbReference>
<comment type="caution">
    <text evidence="1">The sequence shown here is derived from an EMBL/GenBank/DDBJ whole genome shotgun (WGS) entry which is preliminary data.</text>
</comment>
<gene>
    <name evidence="1" type="ORF">BD293_1026</name>
</gene>
<dbReference type="Proteomes" id="UP000320582">
    <property type="component" value="Unassembled WGS sequence"/>
</dbReference>
<name>A0A543KBH7_9RHOB</name>
<evidence type="ECO:0000313" key="1">
    <source>
        <dbReference type="EMBL" id="TQM92420.1"/>
    </source>
</evidence>
<accession>A0A543KBH7</accession>
<organism evidence="1 2">
    <name type="scientific">Roseinatronobacter monicus</name>
    <dbReference type="NCBI Taxonomy" id="393481"/>
    <lineage>
        <taxon>Bacteria</taxon>
        <taxon>Pseudomonadati</taxon>
        <taxon>Pseudomonadota</taxon>
        <taxon>Alphaproteobacteria</taxon>
        <taxon>Rhodobacterales</taxon>
        <taxon>Paracoccaceae</taxon>
        <taxon>Roseinatronobacter</taxon>
    </lineage>
</organism>
<protein>
    <submittedName>
        <fullName evidence="1">Uncharacterized protein</fullName>
    </submittedName>
</protein>
<dbReference type="AlphaFoldDB" id="A0A543KBH7"/>